<dbReference type="Pfam" id="PF05346">
    <property type="entry name" value="DUF747"/>
    <property type="match status" value="1"/>
</dbReference>
<evidence type="ECO:0000313" key="9">
    <source>
        <dbReference type="Proteomes" id="UP001642464"/>
    </source>
</evidence>
<dbReference type="Proteomes" id="UP001642464">
    <property type="component" value="Unassembled WGS sequence"/>
</dbReference>
<evidence type="ECO:0000313" key="8">
    <source>
        <dbReference type="EMBL" id="CAK8993781.1"/>
    </source>
</evidence>
<dbReference type="EMBL" id="CAXAMM010001877">
    <property type="protein sequence ID" value="CAK8993781.1"/>
    <property type="molecule type" value="Genomic_DNA"/>
</dbReference>
<accession>A0ABP0HU95</accession>
<protein>
    <submittedName>
        <fullName evidence="8">Protein TAPT1 homolog</fullName>
    </submittedName>
</protein>
<dbReference type="PANTHER" id="PTHR13317">
    <property type="entry name" value="TRANSMEMBRANE ANTERIOR POSTERIOR TRANSFORMATION PROTEIN 1 HOMOLOG"/>
    <property type="match status" value="1"/>
</dbReference>
<evidence type="ECO:0000256" key="2">
    <source>
        <dbReference type="ARBA" id="ARBA00008803"/>
    </source>
</evidence>
<keyword evidence="5 7" id="KW-0472">Membrane</keyword>
<evidence type="ECO:0000256" key="3">
    <source>
        <dbReference type="ARBA" id="ARBA00022692"/>
    </source>
</evidence>
<feature type="transmembrane region" description="Helical" evidence="7">
    <location>
        <begin position="495"/>
        <end position="515"/>
    </location>
</feature>
<evidence type="ECO:0000256" key="4">
    <source>
        <dbReference type="ARBA" id="ARBA00022989"/>
    </source>
</evidence>
<feature type="compositionally biased region" description="Basic and acidic residues" evidence="6">
    <location>
        <begin position="287"/>
        <end position="297"/>
    </location>
</feature>
<feature type="transmembrane region" description="Helical" evidence="7">
    <location>
        <begin position="392"/>
        <end position="410"/>
    </location>
</feature>
<sequence length="648" mass="71564">MARKKGHRKKADLAAAREARRIEEAALAVPAAAPSGAAKGEAVSSAVVAAEHPPRQTLQVDTDKLTAFEHGPSGRSVSAQSKPVELPSSSEPPVAHGVTADGGARSPDPELLHVSPTLHVLSVQQDPVRARDVASQAWEVEMAESESRVETTPSAGGTVEALGATPRIAPAATEYIGMIETNTKLPPPANGAPRLQHRPRSASCSGVLQSMPSAAGPPPTSSNLSLRKANISGSISGRARSSRLGSSSASQATGAVDHAHPPRGPPIPALSRSSEDVRVTSSLDPEEGGRQVRAESVDPKALPEDDFIRYFVKEDDPNADSGSSVTFFDSIFQDLGMETEEDQAFSSKNASVEDDVFNFIRVPLEVEKLLLFGFFLCCDSLLFVLVFLPIRILRALFLLVCTLALPERYNRRFRFHRTQLYDLLRGSIIVVAFWVLLQVHMSRIYHYVRGQAFIKLYVIFNMLDIFDRLMCSFGQDIMDSLFYMTKTSPRAYGKIFFRFCLGVVYAALHSLLYFVRLITLNAAINSTSNALMTILISNNFVELKGSVFKRFAEQNLFQITCSDMVERFELFVFLLLTAMQSSDTWHDFFYGSAMYVFVCELLVDWIKHAFITKFNRIHFSCYAHRPRNAPSHMRRASVPLCQRTPRAP</sequence>
<feature type="compositionally biased region" description="Polar residues" evidence="6">
    <location>
        <begin position="202"/>
        <end position="212"/>
    </location>
</feature>
<proteinExistence type="inferred from homology"/>
<evidence type="ECO:0000256" key="1">
    <source>
        <dbReference type="ARBA" id="ARBA00004141"/>
    </source>
</evidence>
<feature type="transmembrane region" description="Helical" evidence="7">
    <location>
        <begin position="422"/>
        <end position="441"/>
    </location>
</feature>
<evidence type="ECO:0000256" key="5">
    <source>
        <dbReference type="ARBA" id="ARBA00023136"/>
    </source>
</evidence>
<feature type="compositionally biased region" description="Low complexity" evidence="6">
    <location>
        <begin position="81"/>
        <end position="94"/>
    </location>
</feature>
<keyword evidence="9" id="KW-1185">Reference proteome</keyword>
<name>A0ABP0HU95_9DINO</name>
<evidence type="ECO:0000256" key="6">
    <source>
        <dbReference type="SAM" id="MobiDB-lite"/>
    </source>
</evidence>
<evidence type="ECO:0000256" key="7">
    <source>
        <dbReference type="SAM" id="Phobius"/>
    </source>
</evidence>
<organism evidence="8 9">
    <name type="scientific">Durusdinium trenchii</name>
    <dbReference type="NCBI Taxonomy" id="1381693"/>
    <lineage>
        <taxon>Eukaryota</taxon>
        <taxon>Sar</taxon>
        <taxon>Alveolata</taxon>
        <taxon>Dinophyceae</taxon>
        <taxon>Suessiales</taxon>
        <taxon>Symbiodiniaceae</taxon>
        <taxon>Durusdinium</taxon>
    </lineage>
</organism>
<dbReference type="PANTHER" id="PTHR13317:SF4">
    <property type="entry name" value="TRANSMEMBRANE ANTERIOR POSTERIOR TRANSFORMATION PROTEIN 1 HOMOLOG"/>
    <property type="match status" value="1"/>
</dbReference>
<reference evidence="8 9" key="1">
    <citation type="submission" date="2024-02" db="EMBL/GenBank/DDBJ databases">
        <authorList>
            <person name="Chen Y."/>
            <person name="Shah S."/>
            <person name="Dougan E. K."/>
            <person name="Thang M."/>
            <person name="Chan C."/>
        </authorList>
    </citation>
    <scope>NUCLEOTIDE SEQUENCE [LARGE SCALE GENOMIC DNA]</scope>
</reference>
<comment type="caution">
    <text evidence="8">The sequence shown here is derived from an EMBL/GenBank/DDBJ whole genome shotgun (WGS) entry which is preliminary data.</text>
</comment>
<feature type="region of interest" description="Disordered" evidence="6">
    <location>
        <begin position="182"/>
        <end position="297"/>
    </location>
</feature>
<keyword evidence="4 7" id="KW-1133">Transmembrane helix</keyword>
<feature type="region of interest" description="Disordered" evidence="6">
    <location>
        <begin position="67"/>
        <end position="105"/>
    </location>
</feature>
<dbReference type="InterPro" id="IPR008010">
    <property type="entry name" value="Tatp1"/>
</dbReference>
<gene>
    <name evidence="8" type="ORF">SCF082_LOCUS3654</name>
</gene>
<comment type="subcellular location">
    <subcellularLocation>
        <location evidence="1">Membrane</location>
        <topology evidence="1">Multi-pass membrane protein</topology>
    </subcellularLocation>
</comment>
<keyword evidence="3 7" id="KW-0812">Transmembrane</keyword>
<comment type="similarity">
    <text evidence="2">Belongs to the TAPT1 family.</text>
</comment>
<feature type="compositionally biased region" description="Low complexity" evidence="6">
    <location>
        <begin position="231"/>
        <end position="250"/>
    </location>
</feature>